<sequence>MSKVTVRTLTESTFEVTVEARATTTHTVTVDPDYAARLTDGRVPTERLVSRSFDFLLEREPNTSILRRFDLPVIGHYFPEYERTIKNMLA</sequence>
<dbReference type="OrthoDB" id="9807072at2"/>
<dbReference type="RefSeq" id="WP_119628512.1">
    <property type="nucleotide sequence ID" value="NZ_AP017928.1"/>
</dbReference>
<organism evidence="1 2">
    <name type="scientific">Methylocaldum marinum</name>
    <dbReference type="NCBI Taxonomy" id="1432792"/>
    <lineage>
        <taxon>Bacteria</taxon>
        <taxon>Pseudomonadati</taxon>
        <taxon>Pseudomonadota</taxon>
        <taxon>Gammaproteobacteria</taxon>
        <taxon>Methylococcales</taxon>
        <taxon>Methylococcaceae</taxon>
        <taxon>Methylocaldum</taxon>
    </lineage>
</organism>
<dbReference type="Proteomes" id="UP000266313">
    <property type="component" value="Chromosome"/>
</dbReference>
<gene>
    <name evidence="1" type="ORF">sS8_0814</name>
</gene>
<evidence type="ECO:0000313" key="2">
    <source>
        <dbReference type="Proteomes" id="UP000266313"/>
    </source>
</evidence>
<dbReference type="AlphaFoldDB" id="A0A250KSM6"/>
<dbReference type="KEGG" id="mmai:sS8_0814"/>
<reference evidence="1 2" key="1">
    <citation type="submission" date="2016-12" db="EMBL/GenBank/DDBJ databases">
        <title>Genome sequencing of Methylocaldum marinum.</title>
        <authorList>
            <person name="Takeuchi M."/>
            <person name="Kamagata Y."/>
            <person name="Hiraoka S."/>
            <person name="Oshima K."/>
            <person name="Hattori M."/>
            <person name="Iwasaki W."/>
        </authorList>
    </citation>
    <scope>NUCLEOTIDE SEQUENCE [LARGE SCALE GENOMIC DNA]</scope>
    <source>
        <strain evidence="1 2">S8</strain>
    </source>
</reference>
<protein>
    <submittedName>
        <fullName evidence="1">Uncharacterized protein</fullName>
    </submittedName>
</protein>
<keyword evidence="2" id="KW-1185">Reference proteome</keyword>
<name>A0A250KSM6_9GAMM</name>
<dbReference type="EMBL" id="AP017928">
    <property type="protein sequence ID" value="BBA32779.1"/>
    <property type="molecule type" value="Genomic_DNA"/>
</dbReference>
<proteinExistence type="predicted"/>
<evidence type="ECO:0000313" key="1">
    <source>
        <dbReference type="EMBL" id="BBA32779.1"/>
    </source>
</evidence>
<accession>A0A250KSM6</accession>